<dbReference type="EMBL" id="CP000950">
    <property type="protein sequence ID" value="ACA67902.1"/>
    <property type="molecule type" value="Genomic_DNA"/>
</dbReference>
<dbReference type="Gene3D" id="1.20.1260.90">
    <property type="match status" value="1"/>
</dbReference>
<organism evidence="1">
    <name type="scientific">Yersinia pseudotuberculosis serotype O:3 (strain YPIII)</name>
    <dbReference type="NCBI Taxonomy" id="502800"/>
    <lineage>
        <taxon>Bacteria</taxon>
        <taxon>Pseudomonadati</taxon>
        <taxon>Pseudomonadota</taxon>
        <taxon>Gammaproteobacteria</taxon>
        <taxon>Enterobacterales</taxon>
        <taxon>Yersiniaceae</taxon>
        <taxon>Yersinia</taxon>
    </lineage>
</organism>
<dbReference type="AlphaFoldDB" id="A0A0H3B3R2"/>
<reference evidence="1" key="1">
    <citation type="submission" date="2008-02" db="EMBL/GenBank/DDBJ databases">
        <title>Complete sequence of Yersinia pseudotuberculosis YPIII.</title>
        <authorList>
            <consortium name="US DOE Joint Genome Institute"/>
            <person name="Challacombe J.F."/>
            <person name="Bruce D."/>
            <person name="Detter J.C."/>
            <person name="Green L."/>
            <person name="Land M."/>
            <person name="Munk C."/>
            <person name="Lindler L.E."/>
            <person name="Nikolich M.P."/>
            <person name="Brettin T."/>
        </authorList>
    </citation>
    <scope>NUCLEOTIDE SEQUENCE</scope>
    <source>
        <strain evidence="1">YPIII</strain>
    </source>
</reference>
<proteinExistence type="predicted"/>
<dbReference type="PATRIC" id="fig|502800.11.peg.2261"/>
<accession>A0A0H3B3R2</accession>
<dbReference type="InterPro" id="IPR038334">
    <property type="entry name" value="NleF_sf"/>
</dbReference>
<protein>
    <submittedName>
        <fullName evidence="1">Uncharacterized protein</fullName>
    </submittedName>
</protein>
<name>A0A0H3B3R2_YERPY</name>
<dbReference type="RefSeq" id="WP_012303948.1">
    <property type="nucleotide sequence ID" value="NZ_CP009792.1"/>
</dbReference>
<evidence type="ECO:0000313" key="1">
    <source>
        <dbReference type="EMBL" id="ACA67902.1"/>
    </source>
</evidence>
<gene>
    <name evidence="1" type="ordered locus">YPK_1609</name>
</gene>
<sequence length="220" mass="24609">MPAYISADFSPAYSYSNIKDVKDTPCKTLSDSDINGFLLTPKRGKRLYEIKLIIQDVHQKGVNTTSVKESLKELKSEFRQLIEISAELREKIYEVMIHKKTGAEMLEFRPGYDKSDRDNYINGLIYLYKIHQCVSDSIEDAPKNYKELLKKIIDTKDKSPVHGDIKSLSEGDEVPTLKYNNAKNSKSGCSCEDIGEGCCKIGGPVTGIIASILGCVVLFI</sequence>
<dbReference type="Pfam" id="PF16809">
    <property type="entry name" value="NleF_casp_inhib"/>
    <property type="match status" value="1"/>
</dbReference>
<dbReference type="InterPro" id="IPR031829">
    <property type="entry name" value="NleF"/>
</dbReference>
<dbReference type="KEGG" id="ypy:YPK_1609"/>